<gene>
    <name evidence="1" type="ORF">T459_09303</name>
</gene>
<name>A0A2G2ZYZ3_CAPAN</name>
<reference evidence="1 2" key="2">
    <citation type="journal article" date="2017" name="Genome Biol.">
        <title>New reference genome sequences of hot pepper reveal the massive evolution of plant disease-resistance genes by retroduplication.</title>
        <authorList>
            <person name="Kim S."/>
            <person name="Park J."/>
            <person name="Yeom S.I."/>
            <person name="Kim Y.M."/>
            <person name="Seo E."/>
            <person name="Kim K.T."/>
            <person name="Kim M.S."/>
            <person name="Lee J.M."/>
            <person name="Cheong K."/>
            <person name="Shin H.S."/>
            <person name="Kim S.B."/>
            <person name="Han K."/>
            <person name="Lee J."/>
            <person name="Park M."/>
            <person name="Lee H.A."/>
            <person name="Lee H.Y."/>
            <person name="Lee Y."/>
            <person name="Oh S."/>
            <person name="Lee J.H."/>
            <person name="Choi E."/>
            <person name="Choi E."/>
            <person name="Lee S.E."/>
            <person name="Jeon J."/>
            <person name="Kim H."/>
            <person name="Choi G."/>
            <person name="Song H."/>
            <person name="Lee J."/>
            <person name="Lee S.C."/>
            <person name="Kwon J.K."/>
            <person name="Lee H.Y."/>
            <person name="Koo N."/>
            <person name="Hong Y."/>
            <person name="Kim R.W."/>
            <person name="Kang W.H."/>
            <person name="Huh J.H."/>
            <person name="Kang B.C."/>
            <person name="Yang T.J."/>
            <person name="Lee Y.H."/>
            <person name="Bennetzen J.L."/>
            <person name="Choi D."/>
        </authorList>
    </citation>
    <scope>NUCLEOTIDE SEQUENCE [LARGE SCALE GENOMIC DNA]</scope>
    <source>
        <strain evidence="2">cv. CM334</strain>
    </source>
</reference>
<dbReference type="Gramene" id="PHT87197">
    <property type="protein sequence ID" value="PHT87197"/>
    <property type="gene ID" value="T459_09303"/>
</dbReference>
<dbReference type="EMBL" id="AYRZ02000003">
    <property type="protein sequence ID" value="PHT87197.1"/>
    <property type="molecule type" value="Genomic_DNA"/>
</dbReference>
<proteinExistence type="predicted"/>
<dbReference type="InterPro" id="IPR036400">
    <property type="entry name" value="Cyt_B5-like_heme/steroid_sf"/>
</dbReference>
<organism evidence="1 2">
    <name type="scientific">Capsicum annuum</name>
    <name type="common">Capsicum pepper</name>
    <dbReference type="NCBI Taxonomy" id="4072"/>
    <lineage>
        <taxon>Eukaryota</taxon>
        <taxon>Viridiplantae</taxon>
        <taxon>Streptophyta</taxon>
        <taxon>Embryophyta</taxon>
        <taxon>Tracheophyta</taxon>
        <taxon>Spermatophyta</taxon>
        <taxon>Magnoliopsida</taxon>
        <taxon>eudicotyledons</taxon>
        <taxon>Gunneridae</taxon>
        <taxon>Pentapetalae</taxon>
        <taxon>asterids</taxon>
        <taxon>lamiids</taxon>
        <taxon>Solanales</taxon>
        <taxon>Solanaceae</taxon>
        <taxon>Solanoideae</taxon>
        <taxon>Capsiceae</taxon>
        <taxon>Capsicum</taxon>
    </lineage>
</organism>
<dbReference type="STRING" id="4072.A0A2G2ZYZ3"/>
<evidence type="ECO:0000313" key="1">
    <source>
        <dbReference type="EMBL" id="PHT87197.1"/>
    </source>
</evidence>
<dbReference type="AlphaFoldDB" id="A0A2G2ZYZ3"/>
<accession>A0A2G2ZYZ3</accession>
<evidence type="ECO:0000313" key="2">
    <source>
        <dbReference type="Proteomes" id="UP000222542"/>
    </source>
</evidence>
<comment type="caution">
    <text evidence="1">The sequence shown here is derived from an EMBL/GenBank/DDBJ whole genome shotgun (WGS) entry which is preliminary data.</text>
</comment>
<sequence>MQPFPPPVQIGEISEQELEYDGSDSKKPLLVEIKGQIFDVSQSRFATMMVEDVKTYEYSLDVFVHSSMLLRIGGLNFSSSLSESLGDGDGRKRFSRATDILVKILQSCGLFELIFIVTIVCQA</sequence>
<dbReference type="Proteomes" id="UP000222542">
    <property type="component" value="Unassembled WGS sequence"/>
</dbReference>
<reference evidence="1 2" key="1">
    <citation type="journal article" date="2014" name="Nat. Genet.">
        <title>Genome sequence of the hot pepper provides insights into the evolution of pungency in Capsicum species.</title>
        <authorList>
            <person name="Kim S."/>
            <person name="Park M."/>
            <person name="Yeom S.I."/>
            <person name="Kim Y.M."/>
            <person name="Lee J.M."/>
            <person name="Lee H.A."/>
            <person name="Seo E."/>
            <person name="Choi J."/>
            <person name="Cheong K."/>
            <person name="Kim K.T."/>
            <person name="Jung K."/>
            <person name="Lee G.W."/>
            <person name="Oh S.K."/>
            <person name="Bae C."/>
            <person name="Kim S.B."/>
            <person name="Lee H.Y."/>
            <person name="Kim S.Y."/>
            <person name="Kim M.S."/>
            <person name="Kang B.C."/>
            <person name="Jo Y.D."/>
            <person name="Yang H.B."/>
            <person name="Jeong H.J."/>
            <person name="Kang W.H."/>
            <person name="Kwon J.K."/>
            <person name="Shin C."/>
            <person name="Lim J.Y."/>
            <person name="Park J.H."/>
            <person name="Huh J.H."/>
            <person name="Kim J.S."/>
            <person name="Kim B.D."/>
            <person name="Cohen O."/>
            <person name="Paran I."/>
            <person name="Suh M.C."/>
            <person name="Lee S.B."/>
            <person name="Kim Y.K."/>
            <person name="Shin Y."/>
            <person name="Noh S.J."/>
            <person name="Park J."/>
            <person name="Seo Y.S."/>
            <person name="Kwon S.Y."/>
            <person name="Kim H.A."/>
            <person name="Park J.M."/>
            <person name="Kim H.J."/>
            <person name="Choi S.B."/>
            <person name="Bosland P.W."/>
            <person name="Reeves G."/>
            <person name="Jo S.H."/>
            <person name="Lee B.W."/>
            <person name="Cho H.T."/>
            <person name="Choi H.S."/>
            <person name="Lee M.S."/>
            <person name="Yu Y."/>
            <person name="Do Choi Y."/>
            <person name="Park B.S."/>
            <person name="van Deynze A."/>
            <person name="Ashrafi H."/>
            <person name="Hill T."/>
            <person name="Kim W.T."/>
            <person name="Pai H.S."/>
            <person name="Ahn H.K."/>
            <person name="Yeam I."/>
            <person name="Giovannoni J.J."/>
            <person name="Rose J.K."/>
            <person name="Sorensen I."/>
            <person name="Lee S.J."/>
            <person name="Kim R.W."/>
            <person name="Choi I.Y."/>
            <person name="Choi B.S."/>
            <person name="Lim J.S."/>
            <person name="Lee Y.H."/>
            <person name="Choi D."/>
        </authorList>
    </citation>
    <scope>NUCLEOTIDE SEQUENCE [LARGE SCALE GENOMIC DNA]</scope>
    <source>
        <strain evidence="2">cv. CM334</strain>
    </source>
</reference>
<dbReference type="Gene3D" id="3.10.120.10">
    <property type="entry name" value="Cytochrome b5-like heme/steroid binding domain"/>
    <property type="match status" value="1"/>
</dbReference>
<keyword evidence="2" id="KW-1185">Reference proteome</keyword>
<protein>
    <submittedName>
        <fullName evidence="1">Uncharacterized protein</fullName>
    </submittedName>
</protein>